<dbReference type="EMBL" id="CAFBLS010000001">
    <property type="protein sequence ID" value="CAB4857032.1"/>
    <property type="molecule type" value="Genomic_DNA"/>
</dbReference>
<dbReference type="InterPro" id="IPR048000">
    <property type="entry name" value="TnsA-like"/>
</dbReference>
<accession>A0A6J7CF81</accession>
<name>A0A6J7CF81_9ZZZZ</name>
<proteinExistence type="predicted"/>
<evidence type="ECO:0000313" key="2">
    <source>
        <dbReference type="EMBL" id="CAB4857032.1"/>
    </source>
</evidence>
<feature type="domain" description="TnsA endonuclease N-terminal" evidence="1">
    <location>
        <begin position="17"/>
        <end position="74"/>
    </location>
</feature>
<gene>
    <name evidence="2" type="ORF">UFOPK3402_00005</name>
</gene>
<dbReference type="InterPro" id="IPR014833">
    <property type="entry name" value="TnsA_N"/>
</dbReference>
<dbReference type="NCBIfam" id="NF033179">
    <property type="entry name" value="TnsA_like_Actin"/>
    <property type="match status" value="1"/>
</dbReference>
<dbReference type="AlphaFoldDB" id="A0A6J7CF81"/>
<dbReference type="Pfam" id="PF08722">
    <property type="entry name" value="Tn7_TnsA-like_N"/>
    <property type="match status" value="1"/>
</dbReference>
<reference evidence="2" key="1">
    <citation type="submission" date="2020-05" db="EMBL/GenBank/DDBJ databases">
        <authorList>
            <person name="Chiriac C."/>
            <person name="Salcher M."/>
            <person name="Ghai R."/>
            <person name="Kavagutti S V."/>
        </authorList>
    </citation>
    <scope>NUCLEOTIDE SEQUENCE</scope>
</reference>
<sequence>MYESRLELGRLVLADFDPTVCSIRSQPFRLTFTDREGRLRRHVPDFALLTDRGGIRIVNVKPRARLLDDKVRTALEDAHAALGTAGLATEMWSGEDPVAHSTIAFLSAYRNSSLFDEAELGRARKVLRGRMCVVEAERLLLDAGITQPRPIVLHLLWTHMLRMDLTRPLEPDTVLEAA</sequence>
<protein>
    <submittedName>
        <fullName evidence="2">Unannotated protein</fullName>
    </submittedName>
</protein>
<evidence type="ECO:0000259" key="1">
    <source>
        <dbReference type="Pfam" id="PF08722"/>
    </source>
</evidence>
<organism evidence="2">
    <name type="scientific">freshwater metagenome</name>
    <dbReference type="NCBI Taxonomy" id="449393"/>
    <lineage>
        <taxon>unclassified sequences</taxon>
        <taxon>metagenomes</taxon>
        <taxon>ecological metagenomes</taxon>
    </lineage>
</organism>